<dbReference type="SUPFAM" id="SSF55073">
    <property type="entry name" value="Nucleotide cyclase"/>
    <property type="match status" value="1"/>
</dbReference>
<dbReference type="InterPro" id="IPR035919">
    <property type="entry name" value="EAL_sf"/>
</dbReference>
<dbReference type="Proteomes" id="UP000009315">
    <property type="component" value="Unassembled WGS sequence"/>
</dbReference>
<dbReference type="OrthoDB" id="9762141at2"/>
<dbReference type="EMBL" id="CAOS01000008">
    <property type="protein sequence ID" value="CCO07988.1"/>
    <property type="molecule type" value="Genomic_DNA"/>
</dbReference>
<dbReference type="FunFam" id="3.30.70.270:FF:000001">
    <property type="entry name" value="Diguanylate cyclase domain protein"/>
    <property type="match status" value="1"/>
</dbReference>
<dbReference type="SUPFAM" id="SSF141868">
    <property type="entry name" value="EAL domain-like"/>
    <property type="match status" value="1"/>
</dbReference>
<dbReference type="GO" id="GO:0000160">
    <property type="term" value="P:phosphorelay signal transduction system"/>
    <property type="evidence" value="ECO:0007669"/>
    <property type="project" value="UniProtKB-KW"/>
</dbReference>
<evidence type="ECO:0000256" key="4">
    <source>
        <dbReference type="ARBA" id="ARBA00022679"/>
    </source>
</evidence>
<evidence type="ECO:0000256" key="2">
    <source>
        <dbReference type="ARBA" id="ARBA00022475"/>
    </source>
</evidence>
<dbReference type="Gene3D" id="3.30.70.270">
    <property type="match status" value="1"/>
</dbReference>
<dbReference type="InterPro" id="IPR035965">
    <property type="entry name" value="PAS-like_dom_sf"/>
</dbReference>
<dbReference type="InterPro" id="IPR029151">
    <property type="entry name" value="Sensor-like_sf"/>
</dbReference>
<evidence type="ECO:0000256" key="1">
    <source>
        <dbReference type="ARBA" id="ARBA00004651"/>
    </source>
</evidence>
<dbReference type="InterPro" id="IPR000014">
    <property type="entry name" value="PAS"/>
</dbReference>
<keyword evidence="10" id="KW-0902">Two-component regulatory system</keyword>
<keyword evidence="5 12" id="KW-0812">Transmembrane</keyword>
<evidence type="ECO:0000256" key="5">
    <source>
        <dbReference type="ARBA" id="ARBA00022692"/>
    </source>
</evidence>
<dbReference type="RefSeq" id="WP_008411141.1">
    <property type="nucleotide sequence ID" value="NZ_CAOS01000008.1"/>
</dbReference>
<reference evidence="18 19" key="1">
    <citation type="journal article" date="2013" name="Genome Announc.">
        <title>Genome Sequence of the Sulfate-Reducing Bacterium Desulfotomaculum hydrothermale Lam5(T).</title>
        <authorList>
            <person name="Amin O."/>
            <person name="Fardeau M.L."/>
            <person name="Valette O."/>
            <person name="Hirschler-Rea A."/>
            <person name="Barbe V."/>
            <person name="Medigue C."/>
            <person name="Vacherie B."/>
            <person name="Ollivier B."/>
            <person name="Bertin P.N."/>
            <person name="Dolla A."/>
        </authorList>
    </citation>
    <scope>NUCLEOTIDE SEQUENCE [LARGE SCALE GENOMIC DNA]</scope>
    <source>
        <strain evidence="19">Lam5 / DSM 18033</strain>
    </source>
</reference>
<keyword evidence="19" id="KW-1185">Reference proteome</keyword>
<dbReference type="Pfam" id="PF00672">
    <property type="entry name" value="HAMP"/>
    <property type="match status" value="1"/>
</dbReference>
<evidence type="ECO:0000259" key="13">
    <source>
        <dbReference type="PROSITE" id="PS50112"/>
    </source>
</evidence>
<dbReference type="PROSITE" id="PS50887">
    <property type="entry name" value="GGDEF"/>
    <property type="match status" value="1"/>
</dbReference>
<dbReference type="InterPro" id="IPR043128">
    <property type="entry name" value="Rev_trsase/Diguanyl_cyclase"/>
</dbReference>
<keyword evidence="6" id="KW-0547">Nucleotide-binding</keyword>
<dbReference type="NCBIfam" id="TIGR00254">
    <property type="entry name" value="GGDEF"/>
    <property type="match status" value="1"/>
</dbReference>
<dbReference type="GO" id="GO:0006355">
    <property type="term" value="P:regulation of DNA-templated transcription"/>
    <property type="evidence" value="ECO:0007669"/>
    <property type="project" value="InterPro"/>
</dbReference>
<dbReference type="SMART" id="SM00052">
    <property type="entry name" value="EAL"/>
    <property type="match status" value="1"/>
</dbReference>
<evidence type="ECO:0000259" key="15">
    <source>
        <dbReference type="PROSITE" id="PS50883"/>
    </source>
</evidence>
<dbReference type="CDD" id="cd00130">
    <property type="entry name" value="PAS"/>
    <property type="match status" value="1"/>
</dbReference>
<dbReference type="AlphaFoldDB" id="K8E8Z2"/>
<evidence type="ECO:0000313" key="19">
    <source>
        <dbReference type="Proteomes" id="UP000009315"/>
    </source>
</evidence>
<keyword evidence="2" id="KW-1003">Cell membrane</keyword>
<dbReference type="Gene3D" id="6.10.340.10">
    <property type="match status" value="1"/>
</dbReference>
<evidence type="ECO:0000256" key="7">
    <source>
        <dbReference type="ARBA" id="ARBA00022777"/>
    </source>
</evidence>
<dbReference type="GO" id="GO:0005524">
    <property type="term" value="F:ATP binding"/>
    <property type="evidence" value="ECO:0007669"/>
    <property type="project" value="UniProtKB-KW"/>
</dbReference>
<dbReference type="STRING" id="1121428.DESHY_160112"/>
<dbReference type="PROSITE" id="PS50885">
    <property type="entry name" value="HAMP"/>
    <property type="match status" value="1"/>
</dbReference>
<dbReference type="SMART" id="SM00091">
    <property type="entry name" value="PAS"/>
    <property type="match status" value="1"/>
</dbReference>
<dbReference type="SMART" id="SM00267">
    <property type="entry name" value="GGDEF"/>
    <property type="match status" value="1"/>
</dbReference>
<evidence type="ECO:0000256" key="6">
    <source>
        <dbReference type="ARBA" id="ARBA00022741"/>
    </source>
</evidence>
<dbReference type="InterPro" id="IPR029787">
    <property type="entry name" value="Nucleotide_cyclase"/>
</dbReference>
<feature type="domain" description="PAC" evidence="14">
    <location>
        <begin position="357"/>
        <end position="410"/>
    </location>
</feature>
<evidence type="ECO:0000256" key="9">
    <source>
        <dbReference type="ARBA" id="ARBA00022989"/>
    </source>
</evidence>
<keyword evidence="4" id="KW-0808">Transferase</keyword>
<dbReference type="PANTHER" id="PTHR44757">
    <property type="entry name" value="DIGUANYLATE CYCLASE DGCP"/>
    <property type="match status" value="1"/>
</dbReference>
<dbReference type="Gene3D" id="3.20.20.450">
    <property type="entry name" value="EAL domain"/>
    <property type="match status" value="1"/>
</dbReference>
<feature type="transmembrane region" description="Helical" evidence="12">
    <location>
        <begin position="194"/>
        <end position="212"/>
    </location>
</feature>
<dbReference type="CDD" id="cd01949">
    <property type="entry name" value="GGDEF"/>
    <property type="match status" value="1"/>
</dbReference>
<feature type="domain" description="HAMP" evidence="16">
    <location>
        <begin position="214"/>
        <end position="266"/>
    </location>
</feature>
<dbReference type="Pfam" id="PF00989">
    <property type="entry name" value="PAS"/>
    <property type="match status" value="1"/>
</dbReference>
<dbReference type="Pfam" id="PF17202">
    <property type="entry name" value="sCache_3_3"/>
    <property type="match status" value="1"/>
</dbReference>
<dbReference type="Gene3D" id="3.30.450.20">
    <property type="entry name" value="PAS domain"/>
    <property type="match status" value="1"/>
</dbReference>
<dbReference type="SUPFAM" id="SSF103190">
    <property type="entry name" value="Sensory domain-like"/>
    <property type="match status" value="1"/>
</dbReference>
<keyword evidence="8" id="KW-0067">ATP-binding</keyword>
<feature type="domain" description="GGDEF" evidence="17">
    <location>
        <begin position="441"/>
        <end position="575"/>
    </location>
</feature>
<dbReference type="GO" id="GO:0016301">
    <property type="term" value="F:kinase activity"/>
    <property type="evidence" value="ECO:0007669"/>
    <property type="project" value="UniProtKB-KW"/>
</dbReference>
<dbReference type="Pfam" id="PF00563">
    <property type="entry name" value="EAL"/>
    <property type="match status" value="1"/>
</dbReference>
<feature type="transmembrane region" description="Helical" evidence="12">
    <location>
        <begin position="20"/>
        <end position="38"/>
    </location>
</feature>
<dbReference type="GO" id="GO:0005886">
    <property type="term" value="C:plasma membrane"/>
    <property type="evidence" value="ECO:0007669"/>
    <property type="project" value="UniProtKB-SubCell"/>
</dbReference>
<dbReference type="CDD" id="cd01948">
    <property type="entry name" value="EAL"/>
    <property type="match status" value="1"/>
</dbReference>
<evidence type="ECO:0000259" key="17">
    <source>
        <dbReference type="PROSITE" id="PS50887"/>
    </source>
</evidence>
<evidence type="ECO:0000259" key="14">
    <source>
        <dbReference type="PROSITE" id="PS50113"/>
    </source>
</evidence>
<dbReference type="InterPro" id="IPR000700">
    <property type="entry name" value="PAS-assoc_C"/>
</dbReference>
<dbReference type="Pfam" id="PF00990">
    <property type="entry name" value="GGDEF"/>
    <property type="match status" value="1"/>
</dbReference>
<dbReference type="eggNOG" id="COG5001">
    <property type="taxonomic scope" value="Bacteria"/>
</dbReference>
<dbReference type="InterPro" id="IPR033463">
    <property type="entry name" value="sCache_3"/>
</dbReference>
<keyword evidence="7" id="KW-0418">Kinase</keyword>
<evidence type="ECO:0000256" key="3">
    <source>
        <dbReference type="ARBA" id="ARBA00022553"/>
    </source>
</evidence>
<keyword evidence="11 12" id="KW-0472">Membrane</keyword>
<dbReference type="PANTHER" id="PTHR44757:SF4">
    <property type="entry name" value="DIGUANYLATE CYCLASE DGCE-RELATED"/>
    <property type="match status" value="1"/>
</dbReference>
<dbReference type="SUPFAM" id="SSF55785">
    <property type="entry name" value="PYP-like sensor domain (PAS domain)"/>
    <property type="match status" value="1"/>
</dbReference>
<accession>K8E8Z2</accession>
<dbReference type="SMART" id="SM00304">
    <property type="entry name" value="HAMP"/>
    <property type="match status" value="1"/>
</dbReference>
<dbReference type="InterPro" id="IPR013767">
    <property type="entry name" value="PAS_fold"/>
</dbReference>
<dbReference type="PROSITE" id="PS50883">
    <property type="entry name" value="EAL"/>
    <property type="match status" value="1"/>
</dbReference>
<evidence type="ECO:0000313" key="18">
    <source>
        <dbReference type="EMBL" id="CCO07988.1"/>
    </source>
</evidence>
<name>K8E8Z2_9FIRM</name>
<dbReference type="SUPFAM" id="SSF158472">
    <property type="entry name" value="HAMP domain-like"/>
    <property type="match status" value="1"/>
</dbReference>
<protein>
    <submittedName>
        <fullName evidence="18">Diguanylate cyclase</fullName>
    </submittedName>
</protein>
<keyword evidence="9 12" id="KW-1133">Transmembrane helix</keyword>
<evidence type="ECO:0000256" key="10">
    <source>
        <dbReference type="ARBA" id="ARBA00023012"/>
    </source>
</evidence>
<proteinExistence type="predicted"/>
<comment type="caution">
    <text evidence="18">The sequence shown here is derived from an EMBL/GenBank/DDBJ whole genome shotgun (WGS) entry which is preliminary data.</text>
</comment>
<evidence type="ECO:0000256" key="11">
    <source>
        <dbReference type="ARBA" id="ARBA00023136"/>
    </source>
</evidence>
<dbReference type="PROSITE" id="PS50113">
    <property type="entry name" value="PAC"/>
    <property type="match status" value="1"/>
</dbReference>
<dbReference type="CDD" id="cd06225">
    <property type="entry name" value="HAMP"/>
    <property type="match status" value="1"/>
</dbReference>
<feature type="domain" description="EAL" evidence="15">
    <location>
        <begin position="586"/>
        <end position="833"/>
    </location>
</feature>
<gene>
    <name evidence="18" type="ORF">DESHY_160112</name>
</gene>
<feature type="domain" description="PAS" evidence="13">
    <location>
        <begin position="271"/>
        <end position="347"/>
    </location>
</feature>
<dbReference type="PROSITE" id="PS50112">
    <property type="entry name" value="PAS"/>
    <property type="match status" value="1"/>
</dbReference>
<dbReference type="NCBIfam" id="TIGR00229">
    <property type="entry name" value="sensory_box"/>
    <property type="match status" value="1"/>
</dbReference>
<dbReference type="InterPro" id="IPR052155">
    <property type="entry name" value="Biofilm_reg_signaling"/>
</dbReference>
<sequence length="833" mass="93560">MEKQKARMRFYDLKSIRWRITLLFLVIIFVQVMHMFWITKQAHVNANLAALEKVKGDLRLGEALLDALYPGPWAIINGKLYKGRQIMNNNFAIVDMVGKLTGNTCTIFQGDTRVATNVIRNGSRAVGTKVSKEVGQVVLEQGREFYGEAEVVGIKYQTAYKPIKDQAGRNIGIWYVGANNQYVDNIFRNSVKNLWSTLIINFFLTAVIFWLLTKSLVRPVRELVNYANLLAQGELDTAITVKTQDEIGYLARAFERMRIERKKAEEELRAKHQQLLDIIEFLPDATFVINQDKRVIAWNRAMEEITGVRKEDIIGKENYASVLPFYLNQQQPLLVDLIFLNHANQANGLVKITEKTLSKEVFLPPNGEGEGTYLLITAGPLYNNEGQLVGAVKSLRDITDRKLVEKQLRYLATHDSLTGLPNRLFLEEKIKQAVAQAKQGKGSALLLIDLDNFKLVNDTLGHDAGDKLLLTIAELLSSNLRSQDTLARLGGDEFVVLLDGAAAADALAVAEKIRSLLDENELCLVLYKHCFNISLSIGITMIDGAIPPHRLLALADTALYRAKETGRNRIVFLSCTEDEANSLSEANRIITLIKAALKENRFVLHYQPVVAINSRDIIHYEVLLRMQDDKGELIYPGKFIPVAERFGLMPRIDRWVVKSALEVLAARPDLSLFINLSGASLGDEKLLAYIEQTVHTNHIEPWRLGFEITETVAVKDLGRAGNWIKRLKNIGCRFSLDDFGIGFSSFSYLKILPVDYVKIDGSFIRNLHRDDTHYALVQAMQTVAHTLGKKTVAEFVENDQDLAKLKELNIDCAQGYLIGKPGPVPNGTDLATK</sequence>
<dbReference type="InterPro" id="IPR000160">
    <property type="entry name" value="GGDEF_dom"/>
</dbReference>
<evidence type="ECO:0000256" key="12">
    <source>
        <dbReference type="SAM" id="Phobius"/>
    </source>
</evidence>
<organism evidence="18 19">
    <name type="scientific">Desulforamulus hydrothermalis Lam5 = DSM 18033</name>
    <dbReference type="NCBI Taxonomy" id="1121428"/>
    <lineage>
        <taxon>Bacteria</taxon>
        <taxon>Bacillati</taxon>
        <taxon>Bacillota</taxon>
        <taxon>Clostridia</taxon>
        <taxon>Eubacteriales</taxon>
        <taxon>Peptococcaceae</taxon>
        <taxon>Desulforamulus</taxon>
    </lineage>
</organism>
<evidence type="ECO:0000259" key="16">
    <source>
        <dbReference type="PROSITE" id="PS50885"/>
    </source>
</evidence>
<keyword evidence="3" id="KW-0597">Phosphoprotein</keyword>
<evidence type="ECO:0000256" key="8">
    <source>
        <dbReference type="ARBA" id="ARBA00022840"/>
    </source>
</evidence>
<dbReference type="InterPro" id="IPR001633">
    <property type="entry name" value="EAL_dom"/>
</dbReference>
<dbReference type="InterPro" id="IPR003660">
    <property type="entry name" value="HAMP_dom"/>
</dbReference>
<comment type="subcellular location">
    <subcellularLocation>
        <location evidence="1">Cell membrane</location>
        <topology evidence="1">Multi-pass membrane protein</topology>
    </subcellularLocation>
</comment>